<gene>
    <name evidence="1" type="ORF">KFK09_007011</name>
</gene>
<dbReference type="AlphaFoldDB" id="A0A8T3BSW7"/>
<reference evidence="1" key="1">
    <citation type="journal article" date="2022" name="Front. Genet.">
        <title>Chromosome-Scale Assembly of the Dendrobium nobile Genome Provides Insights Into the Molecular Mechanism of the Biosynthesis of the Medicinal Active Ingredient of Dendrobium.</title>
        <authorList>
            <person name="Xu Q."/>
            <person name="Niu S.-C."/>
            <person name="Li K.-L."/>
            <person name="Zheng P.-J."/>
            <person name="Zhang X.-J."/>
            <person name="Jia Y."/>
            <person name="Liu Y."/>
            <person name="Niu Y.-X."/>
            <person name="Yu L.-H."/>
            <person name="Chen D.-F."/>
            <person name="Zhang G.-Q."/>
        </authorList>
    </citation>
    <scope>NUCLEOTIDE SEQUENCE</scope>
    <source>
        <tissue evidence="1">Leaf</tissue>
    </source>
</reference>
<dbReference type="EMBL" id="JAGYWB010000006">
    <property type="protein sequence ID" value="KAI0519560.1"/>
    <property type="molecule type" value="Genomic_DNA"/>
</dbReference>
<dbReference type="Proteomes" id="UP000829196">
    <property type="component" value="Unassembled WGS sequence"/>
</dbReference>
<protein>
    <submittedName>
        <fullName evidence="1">Uncharacterized protein</fullName>
    </submittedName>
</protein>
<evidence type="ECO:0000313" key="1">
    <source>
        <dbReference type="EMBL" id="KAI0519560.1"/>
    </source>
</evidence>
<keyword evidence="2" id="KW-1185">Reference proteome</keyword>
<evidence type="ECO:0000313" key="2">
    <source>
        <dbReference type="Proteomes" id="UP000829196"/>
    </source>
</evidence>
<accession>A0A8T3BSW7</accession>
<name>A0A8T3BSW7_DENNO</name>
<proteinExistence type="predicted"/>
<sequence>MSAAAAAIAWYSASVEERTTRFALLKAGLMKNGESIWGLRKKVVVIVSLDLNTEKCMSVA</sequence>
<organism evidence="1 2">
    <name type="scientific">Dendrobium nobile</name>
    <name type="common">Orchid</name>
    <dbReference type="NCBI Taxonomy" id="94219"/>
    <lineage>
        <taxon>Eukaryota</taxon>
        <taxon>Viridiplantae</taxon>
        <taxon>Streptophyta</taxon>
        <taxon>Embryophyta</taxon>
        <taxon>Tracheophyta</taxon>
        <taxon>Spermatophyta</taxon>
        <taxon>Magnoliopsida</taxon>
        <taxon>Liliopsida</taxon>
        <taxon>Asparagales</taxon>
        <taxon>Orchidaceae</taxon>
        <taxon>Epidendroideae</taxon>
        <taxon>Malaxideae</taxon>
        <taxon>Dendrobiinae</taxon>
        <taxon>Dendrobium</taxon>
    </lineage>
</organism>
<comment type="caution">
    <text evidence="1">The sequence shown here is derived from an EMBL/GenBank/DDBJ whole genome shotgun (WGS) entry which is preliminary data.</text>
</comment>